<dbReference type="InterPro" id="IPR004564">
    <property type="entry name" value="OM_lipoprot_carrier_LolA-like"/>
</dbReference>
<keyword evidence="2" id="KW-0813">Transport</keyword>
<keyword evidence="3 6" id="KW-0732">Signal</keyword>
<keyword evidence="7" id="KW-0449">Lipoprotein</keyword>
<evidence type="ECO:0000313" key="7">
    <source>
        <dbReference type="EMBL" id="UZP74850.1"/>
    </source>
</evidence>
<gene>
    <name evidence="7" type="ORF">E0F26_08915</name>
</gene>
<keyword evidence="4" id="KW-0653">Protein transport</keyword>
<evidence type="ECO:0000256" key="2">
    <source>
        <dbReference type="ARBA" id="ARBA00022448"/>
    </source>
</evidence>
<dbReference type="Proteomes" id="UP001317963">
    <property type="component" value="Chromosome"/>
</dbReference>
<evidence type="ECO:0000256" key="6">
    <source>
        <dbReference type="SAM" id="SignalP"/>
    </source>
</evidence>
<sequence length="198" mass="22084">MIRNMLGLLLLITSLFAQSEEMTPWPFDGLEGVSGTFTSETQGPSGDTLRSSGRFSSLKPDHYLWDIQTPDSQMLVVNSTGFWQVDRDLDVVILRDVPSSAQLPLSKIWLDEAELTAFSKEVTEGSMEAISAFELRVVSPTFLEMRLADPLGRETLFQLTIESTVAPTREAFDVRVPANVDFFDERSIKPTSNAEAFK</sequence>
<name>A0ABY6Q761_9GAMM</name>
<reference evidence="7 8" key="1">
    <citation type="submission" date="2019-02" db="EMBL/GenBank/DDBJ databases">
        <title>Halieaceae_genomes.</title>
        <authorList>
            <person name="Li S.-H."/>
        </authorList>
    </citation>
    <scope>NUCLEOTIDE SEQUENCE [LARGE SCALE GENOMIC DNA]</scope>
    <source>
        <strain evidence="7 8">JH123</strain>
    </source>
</reference>
<feature type="signal peptide" evidence="6">
    <location>
        <begin position="1"/>
        <end position="19"/>
    </location>
</feature>
<organism evidence="7 8">
    <name type="scientific">Candidatus Paraluminiphilus aquimaris</name>
    <dbReference type="NCBI Taxonomy" id="2518994"/>
    <lineage>
        <taxon>Bacteria</taxon>
        <taxon>Pseudomonadati</taxon>
        <taxon>Pseudomonadota</taxon>
        <taxon>Gammaproteobacteria</taxon>
        <taxon>Cellvibrionales</taxon>
        <taxon>Halieaceae</taxon>
        <taxon>Candidatus Paraluminiphilus</taxon>
    </lineage>
</organism>
<evidence type="ECO:0000256" key="4">
    <source>
        <dbReference type="ARBA" id="ARBA00022927"/>
    </source>
</evidence>
<dbReference type="Pfam" id="PF03548">
    <property type="entry name" value="LolA"/>
    <property type="match status" value="1"/>
</dbReference>
<accession>A0ABY6Q761</accession>
<feature type="chain" id="PRO_5046840678" evidence="6">
    <location>
        <begin position="20"/>
        <end position="198"/>
    </location>
</feature>
<keyword evidence="8" id="KW-1185">Reference proteome</keyword>
<feature type="compositionally biased region" description="Polar residues" evidence="5">
    <location>
        <begin position="35"/>
        <end position="52"/>
    </location>
</feature>
<dbReference type="InterPro" id="IPR029046">
    <property type="entry name" value="LolA/LolB/LppX"/>
</dbReference>
<evidence type="ECO:0000256" key="5">
    <source>
        <dbReference type="SAM" id="MobiDB-lite"/>
    </source>
</evidence>
<evidence type="ECO:0000256" key="3">
    <source>
        <dbReference type="ARBA" id="ARBA00022729"/>
    </source>
</evidence>
<dbReference type="Gene3D" id="2.50.20.10">
    <property type="entry name" value="Lipoprotein localisation LolA/LolB/LppX"/>
    <property type="match status" value="1"/>
</dbReference>
<evidence type="ECO:0000256" key="1">
    <source>
        <dbReference type="ARBA" id="ARBA00011245"/>
    </source>
</evidence>
<dbReference type="EMBL" id="CP036501">
    <property type="protein sequence ID" value="UZP74850.1"/>
    <property type="molecule type" value="Genomic_DNA"/>
</dbReference>
<dbReference type="RefSeq" id="WP_279241311.1">
    <property type="nucleotide sequence ID" value="NZ_CP036501.1"/>
</dbReference>
<feature type="region of interest" description="Disordered" evidence="5">
    <location>
        <begin position="33"/>
        <end position="52"/>
    </location>
</feature>
<evidence type="ECO:0000313" key="8">
    <source>
        <dbReference type="Proteomes" id="UP001317963"/>
    </source>
</evidence>
<protein>
    <submittedName>
        <fullName evidence="7">Outer membrane lipoprotein carrier protein LolA</fullName>
    </submittedName>
</protein>
<proteinExistence type="predicted"/>
<dbReference type="CDD" id="cd16325">
    <property type="entry name" value="LolA"/>
    <property type="match status" value="1"/>
</dbReference>
<comment type="subunit">
    <text evidence="1">Monomer.</text>
</comment>
<dbReference type="SUPFAM" id="SSF89392">
    <property type="entry name" value="Prokaryotic lipoproteins and lipoprotein localization factors"/>
    <property type="match status" value="1"/>
</dbReference>